<accession>A0A1M4MHA8</accession>
<gene>
    <name evidence="1" type="ORF">L21_0100</name>
</gene>
<reference evidence="1 2" key="1">
    <citation type="submission" date="2016-08" db="EMBL/GenBank/DDBJ databases">
        <authorList>
            <person name="Seilhamer J.J."/>
        </authorList>
    </citation>
    <scope>NUCLEOTIDE SEQUENCE [LARGE SCALE GENOMIC DNA]</scope>
    <source>
        <strain evidence="1">L21-II-0</strain>
    </source>
</reference>
<proteinExistence type="predicted"/>
<dbReference type="EMBL" id="FMID01000004">
    <property type="protein sequence ID" value="SCL74232.1"/>
    <property type="molecule type" value="Genomic_DNA"/>
</dbReference>
<dbReference type="Proteomes" id="UP000184671">
    <property type="component" value="Unassembled WGS sequence"/>
</dbReference>
<evidence type="ECO:0000313" key="2">
    <source>
        <dbReference type="Proteomes" id="UP000184671"/>
    </source>
</evidence>
<protein>
    <recommendedName>
        <fullName evidence="3">PGF-CTERM sorting domain-containing protein</fullName>
    </recommendedName>
</protein>
<dbReference type="OrthoDB" id="141574at2157"/>
<dbReference type="STRING" id="118126.L21_0100"/>
<organism evidence="1 2">
    <name type="scientific">Methanoculleus chikugoensis</name>
    <dbReference type="NCBI Taxonomy" id="118126"/>
    <lineage>
        <taxon>Archaea</taxon>
        <taxon>Methanobacteriati</taxon>
        <taxon>Methanobacteriota</taxon>
        <taxon>Stenosarchaea group</taxon>
        <taxon>Methanomicrobia</taxon>
        <taxon>Methanomicrobiales</taxon>
        <taxon>Methanomicrobiaceae</taxon>
        <taxon>Methanoculleus</taxon>
    </lineage>
</organism>
<dbReference type="RefSeq" id="WP_074368553.1">
    <property type="nucleotide sequence ID" value="NZ_FMID01000004.1"/>
</dbReference>
<name>A0A1M4MHA8_9EURY</name>
<sequence>MTPNRAALLYILILVLAVPVAAGSVERIAAPLPESPEGGLEVTLTVNDIPVGGIVETIPDSCTWAGCDHPDNRTRVSDQHVAFAVIGEETICYRVQGPPEAGEAFAGTWEDLLTGESGVVGSDEPRDSGQAAQTTALETPGFGYAVALAALTVVFGRGCCR</sequence>
<dbReference type="AlphaFoldDB" id="A0A1M4MHA8"/>
<evidence type="ECO:0000313" key="1">
    <source>
        <dbReference type="EMBL" id="SCL74232.1"/>
    </source>
</evidence>
<evidence type="ECO:0008006" key="3">
    <source>
        <dbReference type="Google" id="ProtNLM"/>
    </source>
</evidence>